<reference evidence="1" key="1">
    <citation type="submission" date="2009-04" db="EMBL/GenBank/DDBJ databases">
        <authorList>
            <person name="Weinstock G."/>
            <person name="Sodergren E."/>
            <person name="Clifton S."/>
            <person name="Fulton L."/>
            <person name="Fulton B."/>
            <person name="Courtney L."/>
            <person name="Fronick C."/>
            <person name="Harrison M."/>
            <person name="Strong C."/>
            <person name="Farmer C."/>
            <person name="Delahaunty K."/>
            <person name="Markovic C."/>
            <person name="Hall O."/>
            <person name="Minx P."/>
            <person name="Tomlinson C."/>
            <person name="Mitreva M."/>
            <person name="Nelson J."/>
            <person name="Hou S."/>
            <person name="Wollam A."/>
            <person name="Pepin K.H."/>
            <person name="Johnson M."/>
            <person name="Bhonagiri V."/>
            <person name="Nash W.E."/>
            <person name="Warren W."/>
            <person name="Chinwalla A."/>
            <person name="Mardis E.R."/>
            <person name="Wilson R.K."/>
        </authorList>
    </citation>
    <scope>NUCLEOTIDE SEQUENCE [LARGE SCALE GENOMIC DNA]</scope>
    <source>
        <strain evidence="1">DSM 20098</strain>
    </source>
</reference>
<protein>
    <submittedName>
        <fullName evidence="1">Uncharacterized protein</fullName>
    </submittedName>
</protein>
<evidence type="ECO:0000313" key="2">
    <source>
        <dbReference type="Proteomes" id="UP000006408"/>
    </source>
</evidence>
<accession>C4FGE6</accession>
<comment type="caution">
    <text evidence="1">The sequence shown here is derived from an EMBL/GenBank/DDBJ whole genome shotgun (WGS) entry which is preliminary data.</text>
</comment>
<dbReference type="AlphaFoldDB" id="C4FGE6"/>
<gene>
    <name evidence="1" type="ORF">BIFANG_03416</name>
</gene>
<name>C4FGE6_9BIFI</name>
<organism evidence="1 2">
    <name type="scientific">Bifidobacterium angulatum DSM 20098 = JCM 7096</name>
    <dbReference type="NCBI Taxonomy" id="518635"/>
    <lineage>
        <taxon>Bacteria</taxon>
        <taxon>Bacillati</taxon>
        <taxon>Actinomycetota</taxon>
        <taxon>Actinomycetes</taxon>
        <taxon>Bifidobacteriales</taxon>
        <taxon>Bifidobacteriaceae</taxon>
        <taxon>Bifidobacterium</taxon>
    </lineage>
</organism>
<keyword evidence="2" id="KW-1185">Reference proteome</keyword>
<evidence type="ECO:0000313" key="1">
    <source>
        <dbReference type="EMBL" id="EEP20842.1"/>
    </source>
</evidence>
<dbReference type="HOGENOM" id="CLU_3247854_0_0_11"/>
<dbReference type="Proteomes" id="UP000006408">
    <property type="component" value="Unassembled WGS sequence"/>
</dbReference>
<proteinExistence type="predicted"/>
<dbReference type="PATRIC" id="fig|518635.7.peg.1267"/>
<dbReference type="EMBL" id="ABYS02000009">
    <property type="protein sequence ID" value="EEP20842.1"/>
    <property type="molecule type" value="Genomic_DNA"/>
</dbReference>
<sequence>MATICLCGRFIVVRYARNMTYLTQSLKDSPRYGRNGTRRLMV</sequence>